<dbReference type="EC" id="3.6.4.13" evidence="1"/>
<dbReference type="CDD" id="cd00268">
    <property type="entry name" value="DEADc"/>
    <property type="match status" value="1"/>
</dbReference>
<dbReference type="GO" id="GO:0005829">
    <property type="term" value="C:cytosol"/>
    <property type="evidence" value="ECO:0007669"/>
    <property type="project" value="TreeGrafter"/>
</dbReference>
<evidence type="ECO:0000256" key="1">
    <source>
        <dbReference type="ARBA" id="ARBA00012552"/>
    </source>
</evidence>
<dbReference type="RefSeq" id="WP_206291330.1">
    <property type="nucleotide sequence ID" value="NZ_CP063458.1"/>
</dbReference>
<dbReference type="PANTHER" id="PTHR47959">
    <property type="entry name" value="ATP-DEPENDENT RNA HELICASE RHLE-RELATED"/>
    <property type="match status" value="1"/>
</dbReference>
<feature type="compositionally biased region" description="Low complexity" evidence="12">
    <location>
        <begin position="443"/>
        <end position="456"/>
    </location>
</feature>
<dbReference type="InterPro" id="IPR027417">
    <property type="entry name" value="P-loop_NTPase"/>
</dbReference>
<evidence type="ECO:0000256" key="3">
    <source>
        <dbReference type="ARBA" id="ARBA00022741"/>
    </source>
</evidence>
<dbReference type="GO" id="GO:0016787">
    <property type="term" value="F:hydrolase activity"/>
    <property type="evidence" value="ECO:0007669"/>
    <property type="project" value="UniProtKB-KW"/>
</dbReference>
<comment type="catalytic activity">
    <reaction evidence="8">
        <text>ATP + H2O = ADP + phosphate + H(+)</text>
        <dbReference type="Rhea" id="RHEA:13065"/>
        <dbReference type="ChEBI" id="CHEBI:15377"/>
        <dbReference type="ChEBI" id="CHEBI:15378"/>
        <dbReference type="ChEBI" id="CHEBI:30616"/>
        <dbReference type="ChEBI" id="CHEBI:43474"/>
        <dbReference type="ChEBI" id="CHEBI:456216"/>
        <dbReference type="EC" id="3.6.4.13"/>
    </reaction>
</comment>
<evidence type="ECO:0000259" key="15">
    <source>
        <dbReference type="PROSITE" id="PS51195"/>
    </source>
</evidence>
<reference evidence="16 17" key="1">
    <citation type="submission" date="2020-10" db="EMBL/GenBank/DDBJ databases">
        <title>Wide distribution of Phycisphaera-like planctomycetes from WD2101 soil group in peatlands and genome analysis of the first cultivated representative.</title>
        <authorList>
            <person name="Dedysh S.N."/>
            <person name="Beletsky A.V."/>
            <person name="Ivanova A."/>
            <person name="Kulichevskaya I.S."/>
            <person name="Suzina N.E."/>
            <person name="Philippov D.A."/>
            <person name="Rakitin A.L."/>
            <person name="Mardanov A.V."/>
            <person name="Ravin N.V."/>
        </authorList>
    </citation>
    <scope>NUCLEOTIDE SEQUENCE [LARGE SCALE GENOMIC DNA]</scope>
    <source>
        <strain evidence="16 17">M1803</strain>
    </source>
</reference>
<gene>
    <name evidence="16" type="ORF">IPV69_19160</name>
</gene>
<keyword evidence="5 11" id="KW-0347">Helicase</keyword>
<dbReference type="GO" id="GO:0003724">
    <property type="term" value="F:RNA helicase activity"/>
    <property type="evidence" value="ECO:0007669"/>
    <property type="project" value="UniProtKB-EC"/>
</dbReference>
<dbReference type="PROSITE" id="PS51194">
    <property type="entry name" value="HELICASE_CTER"/>
    <property type="match status" value="1"/>
</dbReference>
<evidence type="ECO:0000256" key="9">
    <source>
        <dbReference type="ARBA" id="ARBA00074363"/>
    </source>
</evidence>
<evidence type="ECO:0000256" key="2">
    <source>
        <dbReference type="ARBA" id="ARBA00022490"/>
    </source>
</evidence>
<feature type="region of interest" description="Disordered" evidence="12">
    <location>
        <begin position="376"/>
        <end position="562"/>
    </location>
</feature>
<evidence type="ECO:0000256" key="12">
    <source>
        <dbReference type="SAM" id="MobiDB-lite"/>
    </source>
</evidence>
<evidence type="ECO:0000256" key="4">
    <source>
        <dbReference type="ARBA" id="ARBA00022801"/>
    </source>
</evidence>
<dbReference type="Pfam" id="PF00271">
    <property type="entry name" value="Helicase_C"/>
    <property type="match status" value="1"/>
</dbReference>
<dbReference type="KEGG" id="hbs:IPV69_19160"/>
<dbReference type="FunFam" id="3.40.50.300:FF:000108">
    <property type="entry name" value="ATP-dependent RNA helicase RhlE"/>
    <property type="match status" value="1"/>
</dbReference>
<dbReference type="SMART" id="SM00487">
    <property type="entry name" value="DEXDc"/>
    <property type="match status" value="1"/>
</dbReference>
<sequence>MLFADLKLSPLILRALEIEGYEVATPIQAQAIPHVLAGKDVLGSAQTGTGKTAAFALPILNKIAEKAASPTDGRRRPSALILCPTRELAAQIGAGFKAYGREVKARYSVIFGGVSQGIQIDSLRSGVDVIIATPGRLLDLMNQGQVDLSYIQTLVLDEADRMLDMGFIHDIKRIIAKLPTKKQTLMFSATMPNEIKRLADNLLKHPVTVSVAPVSQVADRIDERVYFVAKATKPQLLAHLVKDLPMHRAIVFTRTKHGADRVVRKLLAHGIESAAIHGNKSQNNRSRALSQFKNDKIGVLVATDIAARGIDIDGVTHVVNYDLTHEPETYVHRIGRTARAGASGAAVSFCDHDERQNLTAIERLVKRKIAVAPTPTDDLPAAVADPRDDRRNRDDDRPSRHSAGRGVRSNESGGERHSSGGERRAFEPRRHESRPPTGERRSGPSGSSHRSSGAQPREFSPAGKPALRTSHGPSGHGGGGHGKPSHPRAPHAAGSSKPHMRNSAGAHPREFPSSGPARHPLHAVAGNSSGGYRSGGPAKKSYRKGPGRPTGRAPVSGGRSGR</sequence>
<dbReference type="InterPro" id="IPR000629">
    <property type="entry name" value="RNA-helicase_DEAD-box_CS"/>
</dbReference>
<dbReference type="SUPFAM" id="SSF52540">
    <property type="entry name" value="P-loop containing nucleoside triphosphate hydrolases"/>
    <property type="match status" value="1"/>
</dbReference>
<dbReference type="InterPro" id="IPR014014">
    <property type="entry name" value="RNA_helicase_DEAD_Q_motif"/>
</dbReference>
<feature type="short sequence motif" description="Q motif" evidence="10">
    <location>
        <begin position="1"/>
        <end position="29"/>
    </location>
</feature>
<evidence type="ECO:0000256" key="11">
    <source>
        <dbReference type="RuleBase" id="RU000492"/>
    </source>
</evidence>
<dbReference type="InterPro" id="IPR014001">
    <property type="entry name" value="Helicase_ATP-bd"/>
</dbReference>
<dbReference type="InterPro" id="IPR011545">
    <property type="entry name" value="DEAD/DEAH_box_helicase_dom"/>
</dbReference>
<keyword evidence="4 11" id="KW-0378">Hydrolase</keyword>
<feature type="domain" description="Helicase C-terminal" evidence="14">
    <location>
        <begin position="236"/>
        <end position="380"/>
    </location>
</feature>
<dbReference type="AlphaFoldDB" id="A0A7M2WU77"/>
<dbReference type="GO" id="GO:0005524">
    <property type="term" value="F:ATP binding"/>
    <property type="evidence" value="ECO:0007669"/>
    <property type="project" value="UniProtKB-KW"/>
</dbReference>
<dbReference type="Pfam" id="PF00270">
    <property type="entry name" value="DEAD"/>
    <property type="match status" value="1"/>
</dbReference>
<keyword evidence="6 11" id="KW-0067">ATP-binding</keyword>
<dbReference type="Proteomes" id="UP000593765">
    <property type="component" value="Chromosome"/>
</dbReference>
<evidence type="ECO:0000256" key="8">
    <source>
        <dbReference type="ARBA" id="ARBA00047984"/>
    </source>
</evidence>
<dbReference type="PROSITE" id="PS51192">
    <property type="entry name" value="HELICASE_ATP_BIND_1"/>
    <property type="match status" value="1"/>
</dbReference>
<organism evidence="16 17">
    <name type="scientific">Humisphaera borealis</name>
    <dbReference type="NCBI Taxonomy" id="2807512"/>
    <lineage>
        <taxon>Bacteria</taxon>
        <taxon>Pseudomonadati</taxon>
        <taxon>Planctomycetota</taxon>
        <taxon>Phycisphaerae</taxon>
        <taxon>Tepidisphaerales</taxon>
        <taxon>Tepidisphaeraceae</taxon>
        <taxon>Humisphaera</taxon>
    </lineage>
</organism>
<feature type="compositionally biased region" description="Basic and acidic residues" evidence="12">
    <location>
        <begin position="385"/>
        <end position="399"/>
    </location>
</feature>
<dbReference type="EMBL" id="CP063458">
    <property type="protein sequence ID" value="QOV88351.1"/>
    <property type="molecule type" value="Genomic_DNA"/>
</dbReference>
<name>A0A7M2WU77_9BACT</name>
<keyword evidence="2" id="KW-0963">Cytoplasm</keyword>
<dbReference type="SMART" id="SM00490">
    <property type="entry name" value="HELICc"/>
    <property type="match status" value="1"/>
</dbReference>
<feature type="domain" description="Helicase ATP-binding" evidence="13">
    <location>
        <begin position="32"/>
        <end position="209"/>
    </location>
</feature>
<accession>A0A7M2WU77</accession>
<dbReference type="GO" id="GO:0042255">
    <property type="term" value="P:ribosome assembly"/>
    <property type="evidence" value="ECO:0007669"/>
    <property type="project" value="UniProtKB-ARBA"/>
</dbReference>
<dbReference type="PROSITE" id="PS51195">
    <property type="entry name" value="Q_MOTIF"/>
    <property type="match status" value="1"/>
</dbReference>
<feature type="compositionally biased region" description="Basic and acidic residues" evidence="12">
    <location>
        <begin position="413"/>
        <end position="442"/>
    </location>
</feature>
<evidence type="ECO:0000256" key="10">
    <source>
        <dbReference type="PROSITE-ProRule" id="PRU00552"/>
    </source>
</evidence>
<dbReference type="GO" id="GO:0003676">
    <property type="term" value="F:nucleic acid binding"/>
    <property type="evidence" value="ECO:0007669"/>
    <property type="project" value="InterPro"/>
</dbReference>
<dbReference type="PROSITE" id="PS00039">
    <property type="entry name" value="DEAD_ATP_HELICASE"/>
    <property type="match status" value="1"/>
</dbReference>
<evidence type="ECO:0000313" key="16">
    <source>
        <dbReference type="EMBL" id="QOV88351.1"/>
    </source>
</evidence>
<feature type="domain" description="DEAD-box RNA helicase Q" evidence="15">
    <location>
        <begin position="1"/>
        <end position="29"/>
    </location>
</feature>
<protein>
    <recommendedName>
        <fullName evidence="9">DEAD-box ATP-dependent RNA helicase RhpA</fullName>
        <ecNumber evidence="1">3.6.4.13</ecNumber>
    </recommendedName>
</protein>
<dbReference type="PANTHER" id="PTHR47959:SF13">
    <property type="entry name" value="ATP-DEPENDENT RNA HELICASE RHLE"/>
    <property type="match status" value="1"/>
</dbReference>
<dbReference type="GO" id="GO:0009266">
    <property type="term" value="P:response to temperature stimulus"/>
    <property type="evidence" value="ECO:0007669"/>
    <property type="project" value="UniProtKB-ARBA"/>
</dbReference>
<dbReference type="InterPro" id="IPR050079">
    <property type="entry name" value="DEAD_box_RNA_helicase"/>
</dbReference>
<evidence type="ECO:0000313" key="17">
    <source>
        <dbReference type="Proteomes" id="UP000593765"/>
    </source>
</evidence>
<dbReference type="InterPro" id="IPR001650">
    <property type="entry name" value="Helicase_C-like"/>
</dbReference>
<dbReference type="InterPro" id="IPR044742">
    <property type="entry name" value="DEAD/DEAH_RhlB"/>
</dbReference>
<evidence type="ECO:0000259" key="13">
    <source>
        <dbReference type="PROSITE" id="PS51192"/>
    </source>
</evidence>
<evidence type="ECO:0000256" key="5">
    <source>
        <dbReference type="ARBA" id="ARBA00022806"/>
    </source>
</evidence>
<evidence type="ECO:0000256" key="7">
    <source>
        <dbReference type="ARBA" id="ARBA00038437"/>
    </source>
</evidence>
<evidence type="ECO:0000259" key="14">
    <source>
        <dbReference type="PROSITE" id="PS51194"/>
    </source>
</evidence>
<dbReference type="CDD" id="cd18787">
    <property type="entry name" value="SF2_C_DEAD"/>
    <property type="match status" value="1"/>
</dbReference>
<keyword evidence="3 11" id="KW-0547">Nucleotide-binding</keyword>
<comment type="similarity">
    <text evidence="7 11">Belongs to the DEAD box helicase family.</text>
</comment>
<keyword evidence="17" id="KW-1185">Reference proteome</keyword>
<proteinExistence type="inferred from homology"/>
<evidence type="ECO:0000256" key="6">
    <source>
        <dbReference type="ARBA" id="ARBA00022840"/>
    </source>
</evidence>
<dbReference type="Gene3D" id="3.40.50.300">
    <property type="entry name" value="P-loop containing nucleotide triphosphate hydrolases"/>
    <property type="match status" value="2"/>
</dbReference>